<dbReference type="PANTHER" id="PTHR44167:SF24">
    <property type="entry name" value="SERINE_THREONINE-PROTEIN KINASE CHK2"/>
    <property type="match status" value="1"/>
</dbReference>
<dbReference type="PROSITE" id="PS50011">
    <property type="entry name" value="PROTEIN_KINASE_DOM"/>
    <property type="match status" value="1"/>
</dbReference>
<evidence type="ECO:0000313" key="3">
    <source>
        <dbReference type="Proteomes" id="UP000039865"/>
    </source>
</evidence>
<dbReference type="OrthoDB" id="5337378at2759"/>
<protein>
    <submittedName>
        <fullName evidence="2">Camk family protein kinase</fullName>
    </submittedName>
</protein>
<dbReference type="InterPro" id="IPR011009">
    <property type="entry name" value="Kinase-like_dom_sf"/>
</dbReference>
<dbReference type="InParanoid" id="A0A078AFN2"/>
<reference evidence="2 3" key="1">
    <citation type="submission" date="2014-06" db="EMBL/GenBank/DDBJ databases">
        <authorList>
            <person name="Swart Estienne"/>
        </authorList>
    </citation>
    <scope>NUCLEOTIDE SEQUENCE [LARGE SCALE GENOMIC DNA]</scope>
    <source>
        <strain evidence="2 3">130c</strain>
    </source>
</reference>
<gene>
    <name evidence="2" type="primary">Contig16484.g17548</name>
    <name evidence="2" type="ORF">STYLEM_10057</name>
</gene>
<dbReference type="InterPro" id="IPR000719">
    <property type="entry name" value="Prot_kinase_dom"/>
</dbReference>
<dbReference type="Pfam" id="PF00069">
    <property type="entry name" value="Pkinase"/>
    <property type="match status" value="1"/>
</dbReference>
<evidence type="ECO:0000259" key="1">
    <source>
        <dbReference type="PROSITE" id="PS50011"/>
    </source>
</evidence>
<dbReference type="GO" id="GO:0005524">
    <property type="term" value="F:ATP binding"/>
    <property type="evidence" value="ECO:0007669"/>
    <property type="project" value="InterPro"/>
</dbReference>
<dbReference type="EMBL" id="CCKQ01009557">
    <property type="protein sequence ID" value="CDW81049.1"/>
    <property type="molecule type" value="Genomic_DNA"/>
</dbReference>
<dbReference type="GO" id="GO:0005634">
    <property type="term" value="C:nucleus"/>
    <property type="evidence" value="ECO:0007669"/>
    <property type="project" value="TreeGrafter"/>
</dbReference>
<evidence type="ECO:0000313" key="2">
    <source>
        <dbReference type="EMBL" id="CDW81049.1"/>
    </source>
</evidence>
<dbReference type="PANTHER" id="PTHR44167">
    <property type="entry name" value="OVARIAN-SPECIFIC SERINE/THREONINE-PROTEIN KINASE LOK-RELATED"/>
    <property type="match status" value="1"/>
</dbReference>
<name>A0A078AFN2_STYLE</name>
<keyword evidence="2" id="KW-0418">Kinase</keyword>
<dbReference type="InterPro" id="IPR008266">
    <property type="entry name" value="Tyr_kinase_AS"/>
</dbReference>
<dbReference type="SUPFAM" id="SSF56112">
    <property type="entry name" value="Protein kinase-like (PK-like)"/>
    <property type="match status" value="1"/>
</dbReference>
<dbReference type="GO" id="GO:0044773">
    <property type="term" value="P:mitotic DNA damage checkpoint signaling"/>
    <property type="evidence" value="ECO:0007669"/>
    <property type="project" value="TreeGrafter"/>
</dbReference>
<dbReference type="Proteomes" id="UP000039865">
    <property type="component" value="Unassembled WGS sequence"/>
</dbReference>
<keyword evidence="2" id="KW-0808">Transferase</keyword>
<dbReference type="PROSITE" id="PS00109">
    <property type="entry name" value="PROTEIN_KINASE_TYR"/>
    <property type="match status" value="1"/>
</dbReference>
<dbReference type="Gene3D" id="1.10.510.10">
    <property type="entry name" value="Transferase(Phosphotransferase) domain 1"/>
    <property type="match status" value="1"/>
</dbReference>
<dbReference type="GO" id="GO:0004674">
    <property type="term" value="F:protein serine/threonine kinase activity"/>
    <property type="evidence" value="ECO:0007669"/>
    <property type="project" value="TreeGrafter"/>
</dbReference>
<dbReference type="AlphaFoldDB" id="A0A078AFN2"/>
<proteinExistence type="predicted"/>
<accession>A0A078AFN2</accession>
<sequence>MEKYVSLTVQLLWDKYIFDSEISEGGFGLVYKVKNTQDQKFYAMKIQNLKQLINKTPNNFSNEIIRIFREVNTFKLSHQNITKFIESYFTHDNKFVIITELAETDLRNFRENNSGLSNNQITDIMLQILKGVNYLHNQNIMHRDLSPDNILVFENGTKFKLCDFGLASHNAESINYVGKKYFKAPEISNEEEYSYNNQVDIWSAGVILNYLCTENYDIDGKRLSDIKKRDPTHAFNLPSTRKIFEPLLNKMLTLNPAQRPQALEIIADLCLLINEPLNKHIDEEEKSNEAIIIPQNNLC</sequence>
<organism evidence="2 3">
    <name type="scientific">Stylonychia lemnae</name>
    <name type="common">Ciliate</name>
    <dbReference type="NCBI Taxonomy" id="5949"/>
    <lineage>
        <taxon>Eukaryota</taxon>
        <taxon>Sar</taxon>
        <taxon>Alveolata</taxon>
        <taxon>Ciliophora</taxon>
        <taxon>Intramacronucleata</taxon>
        <taxon>Spirotrichea</taxon>
        <taxon>Stichotrichia</taxon>
        <taxon>Sporadotrichida</taxon>
        <taxon>Oxytrichidae</taxon>
        <taxon>Stylonychinae</taxon>
        <taxon>Stylonychia</taxon>
    </lineage>
</organism>
<keyword evidence="3" id="KW-1185">Reference proteome</keyword>
<feature type="domain" description="Protein kinase" evidence="1">
    <location>
        <begin position="16"/>
        <end position="271"/>
    </location>
</feature>
<dbReference type="CDD" id="cd14014">
    <property type="entry name" value="STKc_PknB_like"/>
    <property type="match status" value="1"/>
</dbReference>